<accession>A0A2P6RGB0</accession>
<keyword evidence="1" id="KW-0812">Transmembrane</keyword>
<dbReference type="EMBL" id="PDCK01000041">
    <property type="protein sequence ID" value="PRQ45454.1"/>
    <property type="molecule type" value="Genomic_DNA"/>
</dbReference>
<feature type="transmembrane region" description="Helical" evidence="1">
    <location>
        <begin position="12"/>
        <end position="31"/>
    </location>
</feature>
<evidence type="ECO:0000313" key="2">
    <source>
        <dbReference type="EMBL" id="PRQ45454.1"/>
    </source>
</evidence>
<proteinExistence type="predicted"/>
<keyword evidence="3" id="KW-1185">Reference proteome</keyword>
<keyword evidence="1" id="KW-0472">Membrane</keyword>
<dbReference type="Gramene" id="PRQ45454">
    <property type="protein sequence ID" value="PRQ45454"/>
    <property type="gene ID" value="RchiOBHm_Chr3g0491571"/>
</dbReference>
<protein>
    <submittedName>
        <fullName evidence="2">Uncharacterized protein</fullName>
    </submittedName>
</protein>
<organism evidence="2 3">
    <name type="scientific">Rosa chinensis</name>
    <name type="common">China rose</name>
    <dbReference type="NCBI Taxonomy" id="74649"/>
    <lineage>
        <taxon>Eukaryota</taxon>
        <taxon>Viridiplantae</taxon>
        <taxon>Streptophyta</taxon>
        <taxon>Embryophyta</taxon>
        <taxon>Tracheophyta</taxon>
        <taxon>Spermatophyta</taxon>
        <taxon>Magnoliopsida</taxon>
        <taxon>eudicotyledons</taxon>
        <taxon>Gunneridae</taxon>
        <taxon>Pentapetalae</taxon>
        <taxon>rosids</taxon>
        <taxon>fabids</taxon>
        <taxon>Rosales</taxon>
        <taxon>Rosaceae</taxon>
        <taxon>Rosoideae</taxon>
        <taxon>Rosoideae incertae sedis</taxon>
        <taxon>Rosa</taxon>
    </lineage>
</organism>
<sequence length="108" mass="11736">MVGGSASLSLHTLTSTVPCTPLLAISFLFRANIWTRTSRIVPIFRVSLLASSIGGATIVRLRNRLSSHGSSIIVLHKDIIVLFSYVHGANELMKPCDTSCIYINPIIL</sequence>
<comment type="caution">
    <text evidence="2">The sequence shown here is derived from an EMBL/GenBank/DDBJ whole genome shotgun (WGS) entry which is preliminary data.</text>
</comment>
<dbReference type="AlphaFoldDB" id="A0A2P6RGB0"/>
<gene>
    <name evidence="2" type="ORF">RchiOBHm_Chr3g0491571</name>
</gene>
<keyword evidence="1" id="KW-1133">Transmembrane helix</keyword>
<evidence type="ECO:0000256" key="1">
    <source>
        <dbReference type="SAM" id="Phobius"/>
    </source>
</evidence>
<name>A0A2P6RGB0_ROSCH</name>
<reference evidence="2 3" key="1">
    <citation type="journal article" date="2018" name="Nat. Genet.">
        <title>The Rosa genome provides new insights in the design of modern roses.</title>
        <authorList>
            <person name="Bendahmane M."/>
        </authorList>
    </citation>
    <scope>NUCLEOTIDE SEQUENCE [LARGE SCALE GENOMIC DNA]</scope>
    <source>
        <strain evidence="3">cv. Old Blush</strain>
    </source>
</reference>
<evidence type="ECO:0000313" key="3">
    <source>
        <dbReference type="Proteomes" id="UP000238479"/>
    </source>
</evidence>
<dbReference type="Proteomes" id="UP000238479">
    <property type="component" value="Chromosome 3"/>
</dbReference>